<name>A0A193GCG8_9BORD</name>
<dbReference type="GO" id="GO:0016491">
    <property type="term" value="F:oxidoreductase activity"/>
    <property type="evidence" value="ECO:0007669"/>
    <property type="project" value="UniProtKB-KW"/>
</dbReference>
<dbReference type="Gene3D" id="3.40.50.720">
    <property type="entry name" value="NAD(P)-binding Rossmann-like Domain"/>
    <property type="match status" value="1"/>
</dbReference>
<feature type="domain" description="6-phosphogluconate dehydrogenase NADP-binding" evidence="4">
    <location>
        <begin position="3"/>
        <end position="159"/>
    </location>
</feature>
<dbReference type="GO" id="GO:0051287">
    <property type="term" value="F:NAD binding"/>
    <property type="evidence" value="ECO:0007669"/>
    <property type="project" value="InterPro"/>
</dbReference>
<dbReference type="Proteomes" id="UP000091926">
    <property type="component" value="Chromosome"/>
</dbReference>
<dbReference type="InterPro" id="IPR006115">
    <property type="entry name" value="6PGDH_NADP-bd"/>
</dbReference>
<sequence length="290" mass="29904">MHIGFIGLGNMGRAIAANLLKGGHTVTVWNRSAQAAAPLQDLGARLAAEPADACSGDVVFSMLADDQAVAQVFLEGGALARMEPRTVHVNMATISIPAAQRLADAHAAQGVGYIAAPVMGRPDSAAAARLTLLVAGPADRIGTVAPLFELISHKTVMLGEAPYRANALKLTVNFILASAVEALAEGAALAHAYEIGTDTLVDLITSTILPGPIYAGYGGLMAKGRYEPAGFRARLALKDVQLAQDAARDAGAILPLSDIVAASLRSAIEQGVGDHDLAVLGQVALDRNRH</sequence>
<dbReference type="GO" id="GO:0050661">
    <property type="term" value="F:NADP binding"/>
    <property type="evidence" value="ECO:0007669"/>
    <property type="project" value="InterPro"/>
</dbReference>
<proteinExistence type="predicted"/>
<evidence type="ECO:0000256" key="1">
    <source>
        <dbReference type="ARBA" id="ARBA00023002"/>
    </source>
</evidence>
<organism evidence="6 7">
    <name type="scientific">Bordetella flabilis</name>
    <dbReference type="NCBI Taxonomy" id="463014"/>
    <lineage>
        <taxon>Bacteria</taxon>
        <taxon>Pseudomonadati</taxon>
        <taxon>Pseudomonadota</taxon>
        <taxon>Betaproteobacteria</taxon>
        <taxon>Burkholderiales</taxon>
        <taxon>Alcaligenaceae</taxon>
        <taxon>Bordetella</taxon>
    </lineage>
</organism>
<dbReference type="OrthoDB" id="9777604at2"/>
<feature type="domain" description="3-hydroxyisobutyrate dehydrogenase-like NAD-binding" evidence="5">
    <location>
        <begin position="165"/>
        <end position="278"/>
    </location>
</feature>
<dbReference type="EMBL" id="CP016172">
    <property type="protein sequence ID" value="ANN77151.1"/>
    <property type="molecule type" value="Genomic_DNA"/>
</dbReference>
<reference evidence="6 7" key="1">
    <citation type="submission" date="2016-06" db="EMBL/GenBank/DDBJ databases">
        <title>Complete genome sequences of Bordetella bronchialis and Bordetella flabilis.</title>
        <authorList>
            <person name="LiPuma J.J."/>
            <person name="Spilker T."/>
        </authorList>
    </citation>
    <scope>NUCLEOTIDE SEQUENCE [LARGE SCALE GENOMIC DNA]</scope>
    <source>
        <strain evidence="6 7">AU10664</strain>
    </source>
</reference>
<dbReference type="PIRSF" id="PIRSF000103">
    <property type="entry name" value="HIBADH"/>
    <property type="match status" value="1"/>
</dbReference>
<protein>
    <submittedName>
        <fullName evidence="6">Oxidoreductase</fullName>
    </submittedName>
</protein>
<dbReference type="KEGG" id="bfz:BAU07_08540"/>
<keyword evidence="7" id="KW-1185">Reference proteome</keyword>
<accession>A0A193GCG8</accession>
<dbReference type="SUPFAM" id="SSF48179">
    <property type="entry name" value="6-phosphogluconate dehydrogenase C-terminal domain-like"/>
    <property type="match status" value="1"/>
</dbReference>
<keyword evidence="2" id="KW-0520">NAD</keyword>
<dbReference type="SUPFAM" id="SSF51735">
    <property type="entry name" value="NAD(P)-binding Rossmann-fold domains"/>
    <property type="match status" value="1"/>
</dbReference>
<dbReference type="InterPro" id="IPR036291">
    <property type="entry name" value="NAD(P)-bd_dom_sf"/>
</dbReference>
<dbReference type="InterPro" id="IPR029154">
    <property type="entry name" value="HIBADH-like_NADP-bd"/>
</dbReference>
<dbReference type="InterPro" id="IPR015815">
    <property type="entry name" value="HIBADH-related"/>
</dbReference>
<dbReference type="PANTHER" id="PTHR43580:SF2">
    <property type="entry name" value="CYTOKINE-LIKE NUCLEAR FACTOR N-PAC"/>
    <property type="match status" value="1"/>
</dbReference>
<dbReference type="InterPro" id="IPR008927">
    <property type="entry name" value="6-PGluconate_DH-like_C_sf"/>
</dbReference>
<dbReference type="AlphaFoldDB" id="A0A193GCG8"/>
<dbReference type="Gene3D" id="1.10.1040.10">
    <property type="entry name" value="N-(1-d-carboxylethyl)-l-norvaline Dehydrogenase, domain 2"/>
    <property type="match status" value="1"/>
</dbReference>
<dbReference type="Pfam" id="PF14833">
    <property type="entry name" value="NAD_binding_11"/>
    <property type="match status" value="1"/>
</dbReference>
<gene>
    <name evidence="6" type="ORF">BAU07_08540</name>
</gene>
<dbReference type="RefSeq" id="WP_066656067.1">
    <property type="nucleotide sequence ID" value="NZ_CBCSCL010000014.1"/>
</dbReference>
<evidence type="ECO:0000259" key="5">
    <source>
        <dbReference type="Pfam" id="PF14833"/>
    </source>
</evidence>
<dbReference type="STRING" id="463014.BAU07_08540"/>
<keyword evidence="1" id="KW-0560">Oxidoreductase</keyword>
<dbReference type="InterPro" id="IPR051265">
    <property type="entry name" value="HIBADH-related_NP60_sf"/>
</dbReference>
<dbReference type="PANTHER" id="PTHR43580">
    <property type="entry name" value="OXIDOREDUCTASE GLYR1-RELATED"/>
    <property type="match status" value="1"/>
</dbReference>
<feature type="active site" evidence="3">
    <location>
        <position position="169"/>
    </location>
</feature>
<evidence type="ECO:0000313" key="6">
    <source>
        <dbReference type="EMBL" id="ANN77151.1"/>
    </source>
</evidence>
<dbReference type="InterPro" id="IPR013328">
    <property type="entry name" value="6PGD_dom2"/>
</dbReference>
<evidence type="ECO:0000259" key="4">
    <source>
        <dbReference type="Pfam" id="PF03446"/>
    </source>
</evidence>
<dbReference type="Pfam" id="PF03446">
    <property type="entry name" value="NAD_binding_2"/>
    <property type="match status" value="1"/>
</dbReference>
<evidence type="ECO:0000313" key="7">
    <source>
        <dbReference type="Proteomes" id="UP000091926"/>
    </source>
</evidence>
<evidence type="ECO:0000256" key="2">
    <source>
        <dbReference type="ARBA" id="ARBA00023027"/>
    </source>
</evidence>
<evidence type="ECO:0000256" key="3">
    <source>
        <dbReference type="PIRSR" id="PIRSR000103-1"/>
    </source>
</evidence>